<dbReference type="NCBIfam" id="NF005121">
    <property type="entry name" value="PRK06555.1"/>
    <property type="match status" value="1"/>
</dbReference>
<comment type="function">
    <text evidence="6">Catalyzes the phosphorylation of D-fructose 6-phosphate, the first committing step of glycolysis. Uses inorganic phosphate (PPi) as phosphoryl donor instead of ATP like common ATP-dependent phosphofructokinases (ATP-PFKs), which renders the reaction reversible, and can thus function both in glycolysis and gluconeogenesis. Consistently, PPi-PFK can replace the enzymes of both the forward (ATP-PFK) and reverse (fructose-bisphosphatase (FBPase)) reactions.</text>
</comment>
<keyword evidence="4 6" id="KW-0418">Kinase</keyword>
<keyword evidence="3 6" id="KW-0479">Metal-binding</keyword>
<feature type="binding site" evidence="6">
    <location>
        <begin position="323"/>
        <end position="326"/>
    </location>
    <ligand>
        <name>substrate</name>
    </ligand>
</feature>
<accession>A0A9D1GWY9</accession>
<dbReference type="InterPro" id="IPR035966">
    <property type="entry name" value="PKF_sf"/>
</dbReference>
<dbReference type="Gene3D" id="3.40.50.450">
    <property type="match status" value="1"/>
</dbReference>
<keyword evidence="6" id="KW-0324">Glycolysis</keyword>
<keyword evidence="5 6" id="KW-0460">Magnesium</keyword>
<feature type="domain" description="Phosphofructokinase" evidence="7">
    <location>
        <begin position="4"/>
        <end position="314"/>
    </location>
</feature>
<dbReference type="InterPro" id="IPR022953">
    <property type="entry name" value="ATP_PFK"/>
</dbReference>
<evidence type="ECO:0000256" key="5">
    <source>
        <dbReference type="ARBA" id="ARBA00022842"/>
    </source>
</evidence>
<feature type="site" description="Important for catalytic activity and substrate specificity; stabilizes the transition state when the phosphoryl donor is PPi; prevents ATP from binding by mimicking the alpha-phosphate group of ATP" evidence="6">
    <location>
        <position position="122"/>
    </location>
</feature>
<evidence type="ECO:0000259" key="7">
    <source>
        <dbReference type="Pfam" id="PF00365"/>
    </source>
</evidence>
<reference evidence="8" key="1">
    <citation type="submission" date="2020-10" db="EMBL/GenBank/DDBJ databases">
        <authorList>
            <person name="Gilroy R."/>
        </authorList>
    </citation>
    <scope>NUCLEOTIDE SEQUENCE</scope>
    <source>
        <strain evidence="8">ChiGjej1B1-24693</strain>
    </source>
</reference>
<keyword evidence="2 6" id="KW-0808">Transferase</keyword>
<sequence>MVAKVAFLTAGGFAPCLSAALGRLIQRYTEIAPDAELIAYEHGYQGLLQGKSIPITDVVRERADLLTQYGGSPIGNSRVKLTNAADLVKRGLVAEGVDPLRAAADQLTRDGVHVLHTIGGDDTNTTAADLAAFLAKEDYDLTVVGLPKTIDNDVVPIKQSLGAWTAAEQGSRFAQNIIAEHNSASRMLIIHEVMGRHCGWLTAATAKAYNDWLDTREWLPEIGLDRREWDVHGVYVPEAVIDLDAEATRLRGILDEVGNVNIFLSEGAGVDAIVAELEAAGEEVARDAFGHVKIDTINPGAWFGKQFASRLGAEKVMVQKSGYFSRSAPANEADLELITQMCELAVDAAIAGNPGVIGQDEENDDQLSVIAFDRIAGGKAFDIETDWYLDLVDRIGQDRPVRAEAH</sequence>
<dbReference type="GO" id="GO:0006002">
    <property type="term" value="P:fructose 6-phosphate metabolic process"/>
    <property type="evidence" value="ECO:0007669"/>
    <property type="project" value="InterPro"/>
</dbReference>
<comment type="catalytic activity">
    <reaction evidence="6">
        <text>beta-D-fructose 6-phosphate + diphosphate = beta-D-fructose 1,6-bisphosphate + phosphate + H(+)</text>
        <dbReference type="Rhea" id="RHEA:13613"/>
        <dbReference type="ChEBI" id="CHEBI:15378"/>
        <dbReference type="ChEBI" id="CHEBI:32966"/>
        <dbReference type="ChEBI" id="CHEBI:33019"/>
        <dbReference type="ChEBI" id="CHEBI:43474"/>
        <dbReference type="ChEBI" id="CHEBI:57634"/>
        <dbReference type="EC" id="2.7.1.90"/>
    </reaction>
</comment>
<comment type="caution">
    <text evidence="8">The sequence shown here is derived from an EMBL/GenBank/DDBJ whole genome shotgun (WGS) entry which is preliminary data.</text>
</comment>
<feature type="active site" description="Proton acceptor" evidence="6">
    <location>
        <position position="151"/>
    </location>
</feature>
<dbReference type="PANTHER" id="PTHR45770">
    <property type="entry name" value="ATP-DEPENDENT 6-PHOSPHOFRUCTOKINASE 1"/>
    <property type="match status" value="1"/>
</dbReference>
<reference evidence="8" key="2">
    <citation type="journal article" date="2021" name="PeerJ">
        <title>Extensive microbial diversity within the chicken gut microbiome revealed by metagenomics and culture.</title>
        <authorList>
            <person name="Gilroy R."/>
            <person name="Ravi A."/>
            <person name="Getino M."/>
            <person name="Pursley I."/>
            <person name="Horton D.L."/>
            <person name="Alikhan N.F."/>
            <person name="Baker D."/>
            <person name="Gharbi K."/>
            <person name="Hall N."/>
            <person name="Watson M."/>
            <person name="Adriaenssens E.M."/>
            <person name="Foster-Nyarko E."/>
            <person name="Jarju S."/>
            <person name="Secka A."/>
            <person name="Antonio M."/>
            <person name="Oren A."/>
            <person name="Chaudhuri R.R."/>
            <person name="La Ragione R."/>
            <person name="Hildebrand F."/>
            <person name="Pallen M.J."/>
        </authorList>
    </citation>
    <scope>NUCLEOTIDE SEQUENCE</scope>
    <source>
        <strain evidence="8">ChiGjej1B1-24693</strain>
    </source>
</reference>
<dbReference type="Proteomes" id="UP000886842">
    <property type="component" value="Unassembled WGS sequence"/>
</dbReference>
<comment type="activity regulation">
    <text evidence="6">Non-allosteric.</text>
</comment>
<proteinExistence type="inferred from homology"/>
<evidence type="ECO:0000256" key="6">
    <source>
        <dbReference type="HAMAP-Rule" id="MF_01977"/>
    </source>
</evidence>
<comment type="similarity">
    <text evidence="6">Belongs to the phosphofructokinase type A (PFKA) family. PPi-dependent PFK group II subfamily. Clade 'P' sub-subfamily.</text>
</comment>
<dbReference type="InterPro" id="IPR050929">
    <property type="entry name" value="PFKA"/>
</dbReference>
<name>A0A9D1GWY9_9ACTN</name>
<feature type="binding site" evidence="6">
    <location>
        <begin position="149"/>
        <end position="151"/>
    </location>
    <ligand>
        <name>substrate</name>
    </ligand>
</feature>
<evidence type="ECO:0000256" key="4">
    <source>
        <dbReference type="ARBA" id="ARBA00022777"/>
    </source>
</evidence>
<feature type="binding site" evidence="6">
    <location>
        <position position="12"/>
    </location>
    <ligand>
        <name>diphosphate</name>
        <dbReference type="ChEBI" id="CHEBI:33019"/>
    </ligand>
</feature>
<gene>
    <name evidence="6" type="primary">pfp</name>
    <name evidence="8" type="ORF">IAA98_07065</name>
</gene>
<dbReference type="SUPFAM" id="SSF53784">
    <property type="entry name" value="Phosphofructokinase"/>
    <property type="match status" value="1"/>
</dbReference>
<comment type="pathway">
    <text evidence="6">Carbohydrate degradation; glycolysis; D-glyceraldehyde 3-phosphate and glycerone phosphate from D-glucose: step 3/4.</text>
</comment>
<dbReference type="PIRSF" id="PIRSF036484">
    <property type="entry name" value="PPi-PFK_SMc01852"/>
    <property type="match status" value="1"/>
</dbReference>
<evidence type="ECO:0000256" key="1">
    <source>
        <dbReference type="ARBA" id="ARBA00001946"/>
    </source>
</evidence>
<dbReference type="HAMAP" id="MF_01977">
    <property type="entry name" value="Phosphofructokinase_II_P"/>
    <property type="match status" value="1"/>
</dbReference>
<evidence type="ECO:0000256" key="3">
    <source>
        <dbReference type="ARBA" id="ARBA00022723"/>
    </source>
</evidence>
<dbReference type="EMBL" id="DVLP01000215">
    <property type="protein sequence ID" value="HIT75326.1"/>
    <property type="molecule type" value="Genomic_DNA"/>
</dbReference>
<evidence type="ECO:0000256" key="2">
    <source>
        <dbReference type="ARBA" id="ARBA00022679"/>
    </source>
</evidence>
<protein>
    <recommendedName>
        <fullName evidence="6">Pyrophosphate--fructose 6-phosphate 1-phosphotransferase</fullName>
        <ecNumber evidence="6">2.7.1.90</ecNumber>
    </recommendedName>
    <alternativeName>
        <fullName evidence="6">6-phosphofructokinase, pyrophosphate dependent</fullName>
    </alternativeName>
    <alternativeName>
        <fullName evidence="6">PPi-dependent phosphofructokinase</fullName>
        <shortName evidence="6">PPi-PFK</shortName>
    </alternativeName>
    <alternativeName>
        <fullName evidence="6">Pyrophosphate-dependent 6-phosphofructose-1-kinase</fullName>
    </alternativeName>
</protein>
<evidence type="ECO:0000313" key="8">
    <source>
        <dbReference type="EMBL" id="HIT75326.1"/>
    </source>
</evidence>
<dbReference type="GO" id="GO:0047334">
    <property type="term" value="F:diphosphate-fructose-6-phosphate 1-phosphotransferase activity"/>
    <property type="evidence" value="ECO:0007669"/>
    <property type="project" value="UniProtKB-EC"/>
</dbReference>
<dbReference type="GO" id="GO:0003872">
    <property type="term" value="F:6-phosphofructokinase activity"/>
    <property type="evidence" value="ECO:0007669"/>
    <property type="project" value="UniProtKB-UniRule"/>
</dbReference>
<organism evidence="8 9">
    <name type="scientific">Candidatus Avipropionibacterium avicola</name>
    <dbReference type="NCBI Taxonomy" id="2840701"/>
    <lineage>
        <taxon>Bacteria</taxon>
        <taxon>Bacillati</taxon>
        <taxon>Actinomycetota</taxon>
        <taxon>Actinomycetes</taxon>
        <taxon>Propionibacteriales</taxon>
        <taxon>Propionibacteriaceae</taxon>
        <taxon>Propionibacteriaceae incertae sedis</taxon>
        <taxon>Candidatus Avipropionibacterium</taxon>
    </lineage>
</organism>
<dbReference type="PRINTS" id="PR00476">
    <property type="entry name" value="PHFRCTKINASE"/>
</dbReference>
<evidence type="ECO:0000313" key="9">
    <source>
        <dbReference type="Proteomes" id="UP000886842"/>
    </source>
</evidence>
<comment type="subunit">
    <text evidence="6">Homodimer or homotetramer.</text>
</comment>
<dbReference type="InterPro" id="IPR011405">
    <property type="entry name" value="PPi-PFK_SMc01852"/>
</dbReference>
<dbReference type="EC" id="2.7.1.90" evidence="6"/>
<keyword evidence="6" id="KW-0963">Cytoplasm</keyword>
<dbReference type="GO" id="GO:0046872">
    <property type="term" value="F:metal ion binding"/>
    <property type="evidence" value="ECO:0007669"/>
    <property type="project" value="UniProtKB-KW"/>
</dbReference>
<feature type="binding site" evidence="6">
    <location>
        <position position="266"/>
    </location>
    <ligand>
        <name>substrate</name>
    </ligand>
</feature>
<dbReference type="InterPro" id="IPR000023">
    <property type="entry name" value="Phosphofructokinase_dom"/>
</dbReference>
<dbReference type="GO" id="GO:0005737">
    <property type="term" value="C:cytoplasm"/>
    <property type="evidence" value="ECO:0007669"/>
    <property type="project" value="UniProtKB-SubCell"/>
</dbReference>
<feature type="site" description="Important for catalytic activity; stabilizes the transition state when the phosphoryl donor is PPi" evidence="6">
    <location>
        <position position="148"/>
    </location>
</feature>
<dbReference type="Pfam" id="PF00365">
    <property type="entry name" value="PFK"/>
    <property type="match status" value="1"/>
</dbReference>
<dbReference type="AlphaFoldDB" id="A0A9D1GWY9"/>
<comment type="cofactor">
    <cofactor evidence="1 6">
        <name>Mg(2+)</name>
        <dbReference type="ChEBI" id="CHEBI:18420"/>
    </cofactor>
</comment>
<feature type="binding site" evidence="6">
    <location>
        <position position="121"/>
    </location>
    <ligand>
        <name>Mg(2+)</name>
        <dbReference type="ChEBI" id="CHEBI:18420"/>
        <note>catalytic</note>
    </ligand>
</feature>
<feature type="binding site" evidence="6">
    <location>
        <begin position="194"/>
        <end position="196"/>
    </location>
    <ligand>
        <name>substrate</name>
    </ligand>
</feature>
<comment type="subcellular location">
    <subcellularLocation>
        <location evidence="6">Cytoplasm</location>
    </subcellularLocation>
</comment>